<feature type="modified residue" description="N6-(pyridoxal phosphate)lysine" evidence="12">
    <location>
        <position position="107"/>
    </location>
</feature>
<reference evidence="15" key="1">
    <citation type="submission" date="2023-02" db="EMBL/GenBank/DDBJ databases">
        <title>Genome of Flavobacteriaceae gen. nov. sp. strain F89.</title>
        <authorList>
            <person name="Wang Y."/>
        </authorList>
    </citation>
    <scope>NUCLEOTIDE SEQUENCE</scope>
    <source>
        <strain evidence="15">F89</strain>
    </source>
</reference>
<gene>
    <name evidence="15" type="primary">thrC</name>
    <name evidence="15" type="ORF">K8352_02100</name>
</gene>
<comment type="cofactor">
    <cofactor evidence="1 12">
        <name>pyridoxal 5'-phosphate</name>
        <dbReference type="ChEBI" id="CHEBI:597326"/>
    </cofactor>
</comment>
<evidence type="ECO:0000259" key="13">
    <source>
        <dbReference type="Pfam" id="PF00291"/>
    </source>
</evidence>
<proteinExistence type="inferred from homology"/>
<comment type="similarity">
    <text evidence="3">Belongs to the threonine synthase family.</text>
</comment>
<keyword evidence="7" id="KW-0791">Threonine biosynthesis</keyword>
<dbReference type="EC" id="4.2.3.1" evidence="4 11"/>
<dbReference type="InterPro" id="IPR000634">
    <property type="entry name" value="Ser/Thr_deHydtase_PyrdxlP-BS"/>
</dbReference>
<dbReference type="GO" id="GO:0009088">
    <property type="term" value="P:threonine biosynthetic process"/>
    <property type="evidence" value="ECO:0007669"/>
    <property type="project" value="UniProtKB-UniRule"/>
</dbReference>
<comment type="caution">
    <text evidence="15">The sequence shown here is derived from an EMBL/GenBank/DDBJ whole genome shotgun (WGS) entry which is preliminary data.</text>
</comment>
<evidence type="ECO:0000256" key="7">
    <source>
        <dbReference type="ARBA" id="ARBA00022697"/>
    </source>
</evidence>
<evidence type="ECO:0000256" key="2">
    <source>
        <dbReference type="ARBA" id="ARBA00004979"/>
    </source>
</evidence>
<keyword evidence="16" id="KW-1185">Reference proteome</keyword>
<dbReference type="Proteomes" id="UP001200642">
    <property type="component" value="Unassembled WGS sequence"/>
</dbReference>
<dbReference type="EMBL" id="JAIRBC010000002">
    <property type="protein sequence ID" value="MCG2459535.1"/>
    <property type="molecule type" value="Genomic_DNA"/>
</dbReference>
<evidence type="ECO:0000256" key="10">
    <source>
        <dbReference type="ARBA" id="ARBA00049144"/>
    </source>
</evidence>
<comment type="catalytic activity">
    <reaction evidence="10">
        <text>O-phospho-L-homoserine + H2O = L-threonine + phosphate</text>
        <dbReference type="Rhea" id="RHEA:10840"/>
        <dbReference type="ChEBI" id="CHEBI:15377"/>
        <dbReference type="ChEBI" id="CHEBI:43474"/>
        <dbReference type="ChEBI" id="CHEBI:57590"/>
        <dbReference type="ChEBI" id="CHEBI:57926"/>
        <dbReference type="EC" id="4.2.3.1"/>
    </reaction>
</comment>
<name>A0AAE3ESG4_9FLAO</name>
<keyword evidence="6" id="KW-0028">Amino-acid biosynthesis</keyword>
<evidence type="ECO:0000256" key="1">
    <source>
        <dbReference type="ARBA" id="ARBA00001933"/>
    </source>
</evidence>
<keyword evidence="9 15" id="KW-0456">Lyase</keyword>
<evidence type="ECO:0000259" key="14">
    <source>
        <dbReference type="Pfam" id="PF14821"/>
    </source>
</evidence>
<evidence type="ECO:0000256" key="3">
    <source>
        <dbReference type="ARBA" id="ARBA00005517"/>
    </source>
</evidence>
<evidence type="ECO:0000256" key="4">
    <source>
        <dbReference type="ARBA" id="ARBA00013028"/>
    </source>
</evidence>
<dbReference type="PROSITE" id="PS00165">
    <property type="entry name" value="DEHYDRATASE_SER_THR"/>
    <property type="match status" value="1"/>
</dbReference>
<dbReference type="Pfam" id="PF14821">
    <property type="entry name" value="Thr_synth_N"/>
    <property type="match status" value="1"/>
</dbReference>
<dbReference type="InterPro" id="IPR001926">
    <property type="entry name" value="TrpB-like_PALP"/>
</dbReference>
<keyword evidence="8 12" id="KW-0663">Pyridoxal phosphate</keyword>
<sequence>MNFYSLNNKSQFVSFKDAVIQGIAPDRGLYFPENITPLPDSFFEGIEELSDHEIAFTAIHQFVKDVIPDHVLRDILKDVLDFNFPVVEIEKNVAALELFHGPTMAFKDVGARFMARCLGYFSKGKDTEVTVLVATSGDTGGAVANGFLGVSGVKVVILYPSGKVSDIQEKQLTTLGQNITALEVKGTFDDCQEMVKTAFLDKELLGHMKLTSANSINVARWLPQMFYFLFAYKQTKAIGREIAFSVPSGNFGNICAGMVAQRLGMPVKHFIASTNVNDVVPRFMRTGKYTPKASTSTISNAMDVGDPSNFVRIRHLFQDDFDALGNHLSSYSFTDAETKAAMLKIYTDDGYTPDPHGAVGYLGLKEYQEAHSETYGVFLETAHPVKFLDVVEEVIGESPEIPMQIRKVMDKQKRSVLIASYGELKDYLLKVK</sequence>
<comment type="pathway">
    <text evidence="2">Amino-acid biosynthesis; L-threonine biosynthesis; L-threonine from L-aspartate: step 5/5.</text>
</comment>
<evidence type="ECO:0000313" key="15">
    <source>
        <dbReference type="EMBL" id="MCG2459535.1"/>
    </source>
</evidence>
<protein>
    <recommendedName>
        <fullName evidence="5 11">Threonine synthase</fullName>
        <ecNumber evidence="4 11">4.2.3.1</ecNumber>
    </recommendedName>
</protein>
<dbReference type="GO" id="GO:0004795">
    <property type="term" value="F:threonine synthase activity"/>
    <property type="evidence" value="ECO:0007669"/>
    <property type="project" value="UniProtKB-UniRule"/>
</dbReference>
<feature type="domain" description="Tryptophan synthase beta chain-like PALP" evidence="13">
    <location>
        <begin position="96"/>
        <end position="370"/>
    </location>
</feature>
<dbReference type="Gene3D" id="3.90.1380.10">
    <property type="entry name" value="Threonine synthase, N-terminal domain"/>
    <property type="match status" value="1"/>
</dbReference>
<dbReference type="InterPro" id="IPR037158">
    <property type="entry name" value="Thr_synth_N_sf"/>
</dbReference>
<dbReference type="InterPro" id="IPR036052">
    <property type="entry name" value="TrpB-like_PALP_sf"/>
</dbReference>
<evidence type="ECO:0000256" key="6">
    <source>
        <dbReference type="ARBA" id="ARBA00022605"/>
    </source>
</evidence>
<feature type="domain" description="Threonine synthase N-terminal" evidence="14">
    <location>
        <begin position="3"/>
        <end position="77"/>
    </location>
</feature>
<dbReference type="NCBIfam" id="TIGR00260">
    <property type="entry name" value="thrC"/>
    <property type="match status" value="1"/>
</dbReference>
<dbReference type="Pfam" id="PF00291">
    <property type="entry name" value="PALP"/>
    <property type="match status" value="1"/>
</dbReference>
<dbReference type="AlphaFoldDB" id="A0AAE3ESG4"/>
<dbReference type="PANTHER" id="PTHR42690:SF1">
    <property type="entry name" value="THREONINE SYNTHASE-LIKE 2"/>
    <property type="match status" value="1"/>
</dbReference>
<dbReference type="GO" id="GO:0030170">
    <property type="term" value="F:pyridoxal phosphate binding"/>
    <property type="evidence" value="ECO:0007669"/>
    <property type="project" value="InterPro"/>
</dbReference>
<dbReference type="InterPro" id="IPR051166">
    <property type="entry name" value="Threonine_Synthase"/>
</dbReference>
<dbReference type="PANTHER" id="PTHR42690">
    <property type="entry name" value="THREONINE SYNTHASE FAMILY MEMBER"/>
    <property type="match status" value="1"/>
</dbReference>
<dbReference type="RefSeq" id="WP_317900678.1">
    <property type="nucleotide sequence ID" value="NZ_JAIRBC010000002.1"/>
</dbReference>
<dbReference type="SUPFAM" id="SSF53686">
    <property type="entry name" value="Tryptophan synthase beta subunit-like PLP-dependent enzymes"/>
    <property type="match status" value="1"/>
</dbReference>
<dbReference type="InterPro" id="IPR004450">
    <property type="entry name" value="Thr_synthase-like"/>
</dbReference>
<organism evidence="15 16">
    <name type="scientific">Cerina litoralis</name>
    <dbReference type="NCBI Taxonomy" id="2874477"/>
    <lineage>
        <taxon>Bacteria</taxon>
        <taxon>Pseudomonadati</taxon>
        <taxon>Bacteroidota</taxon>
        <taxon>Flavobacteriia</taxon>
        <taxon>Flavobacteriales</taxon>
        <taxon>Flavobacteriaceae</taxon>
        <taxon>Cerina</taxon>
    </lineage>
</organism>
<evidence type="ECO:0000256" key="8">
    <source>
        <dbReference type="ARBA" id="ARBA00022898"/>
    </source>
</evidence>
<evidence type="ECO:0000313" key="16">
    <source>
        <dbReference type="Proteomes" id="UP001200642"/>
    </source>
</evidence>
<evidence type="ECO:0000256" key="11">
    <source>
        <dbReference type="NCBIfam" id="TIGR00260"/>
    </source>
</evidence>
<dbReference type="Gene3D" id="3.40.50.1100">
    <property type="match status" value="2"/>
</dbReference>
<accession>A0AAE3ESG4</accession>
<evidence type="ECO:0000256" key="12">
    <source>
        <dbReference type="PIRSR" id="PIRSR604450-51"/>
    </source>
</evidence>
<dbReference type="InterPro" id="IPR029144">
    <property type="entry name" value="Thr_synth_N"/>
</dbReference>
<evidence type="ECO:0000256" key="5">
    <source>
        <dbReference type="ARBA" id="ARBA00018679"/>
    </source>
</evidence>
<evidence type="ECO:0000256" key="9">
    <source>
        <dbReference type="ARBA" id="ARBA00023239"/>
    </source>
</evidence>